<proteinExistence type="inferred from homology"/>
<feature type="domain" description="PhoU" evidence="8">
    <location>
        <begin position="27"/>
        <end position="114"/>
    </location>
</feature>
<keyword evidence="5 7" id="KW-0963">Cytoplasm</keyword>
<organism evidence="9">
    <name type="scientific">Thermobifida fusca (strain YX)</name>
    <dbReference type="NCBI Taxonomy" id="269800"/>
    <lineage>
        <taxon>Bacteria</taxon>
        <taxon>Bacillati</taxon>
        <taxon>Actinomycetota</taxon>
        <taxon>Actinomycetes</taxon>
        <taxon>Streptosporangiales</taxon>
        <taxon>Nocardiopsidaceae</taxon>
        <taxon>Thermobifida</taxon>
    </lineage>
</organism>
<dbReference type="GO" id="GO:0006817">
    <property type="term" value="P:phosphate ion transport"/>
    <property type="evidence" value="ECO:0007669"/>
    <property type="project" value="UniProtKB-KW"/>
</dbReference>
<dbReference type="Gene3D" id="1.20.58.220">
    <property type="entry name" value="Phosphate transport system protein phou homolog 2, domain 2"/>
    <property type="match status" value="1"/>
</dbReference>
<evidence type="ECO:0000256" key="1">
    <source>
        <dbReference type="ARBA" id="ARBA00004496"/>
    </source>
</evidence>
<dbReference type="HOGENOM" id="CLU_078518_1_0_11"/>
<evidence type="ECO:0000259" key="8">
    <source>
        <dbReference type="Pfam" id="PF01895"/>
    </source>
</evidence>
<evidence type="ECO:0000256" key="2">
    <source>
        <dbReference type="ARBA" id="ARBA00008107"/>
    </source>
</evidence>
<evidence type="ECO:0000256" key="6">
    <source>
        <dbReference type="ARBA" id="ARBA00022592"/>
    </source>
</evidence>
<dbReference type="STRING" id="269800.Tfu_2908"/>
<dbReference type="PANTHER" id="PTHR42930:SF3">
    <property type="entry name" value="PHOSPHATE-SPECIFIC TRANSPORT SYSTEM ACCESSORY PROTEIN PHOU"/>
    <property type="match status" value="1"/>
</dbReference>
<reference evidence="9" key="1">
    <citation type="submission" date="2005-07" db="EMBL/GenBank/DDBJ databases">
        <title>Complete sequence of Thermobifida fusca YX.</title>
        <authorList>
            <consortium name="US DOE Joint Genome Institute"/>
            <person name="Copeland A."/>
            <person name="Lucas S."/>
            <person name="Lapidus A."/>
            <person name="Barry K."/>
            <person name="Detter J.C."/>
            <person name="Glavina T."/>
            <person name="Hammon N."/>
            <person name="Israni S."/>
            <person name="Pitluck S."/>
            <person name="Di Bartolo G."/>
            <person name="Chain P."/>
            <person name="Schmutz J."/>
            <person name="Larimer F."/>
            <person name="Land M."/>
            <person name="Lykidis A."/>
            <person name="Richardson P."/>
        </authorList>
    </citation>
    <scope>NUCLEOTIDE SEQUENCE</scope>
    <source>
        <strain evidence="9">YX</strain>
    </source>
</reference>
<comment type="function">
    <text evidence="7">Plays a role in the regulation of phosphate uptake.</text>
</comment>
<dbReference type="InterPro" id="IPR038078">
    <property type="entry name" value="PhoU-like_sf"/>
</dbReference>
<feature type="domain" description="PhoU" evidence="8">
    <location>
        <begin position="132"/>
        <end position="214"/>
    </location>
</feature>
<dbReference type="eggNOG" id="COG0704">
    <property type="taxonomic scope" value="Bacteria"/>
</dbReference>
<dbReference type="AlphaFoldDB" id="Q47KT1"/>
<dbReference type="Pfam" id="PF01895">
    <property type="entry name" value="PhoU"/>
    <property type="match status" value="2"/>
</dbReference>
<dbReference type="InterPro" id="IPR026022">
    <property type="entry name" value="PhoU_dom"/>
</dbReference>
<evidence type="ECO:0000256" key="5">
    <source>
        <dbReference type="ARBA" id="ARBA00022490"/>
    </source>
</evidence>
<evidence type="ECO:0000256" key="3">
    <source>
        <dbReference type="ARBA" id="ARBA00011738"/>
    </source>
</evidence>
<comment type="subunit">
    <text evidence="3 7">Homodimer.</text>
</comment>
<dbReference type="GO" id="GO:0030643">
    <property type="term" value="P:intracellular phosphate ion homeostasis"/>
    <property type="evidence" value="ECO:0007669"/>
    <property type="project" value="InterPro"/>
</dbReference>
<dbReference type="FunFam" id="1.20.58.220:FF:000004">
    <property type="entry name" value="Phosphate-specific transport system accessory protein PhoU"/>
    <property type="match status" value="1"/>
</dbReference>
<dbReference type="GO" id="GO:0005737">
    <property type="term" value="C:cytoplasm"/>
    <property type="evidence" value="ECO:0007669"/>
    <property type="project" value="UniProtKB-SubCell"/>
</dbReference>
<name>Q47KT1_THEFY</name>
<sequence length="231" mass="26075">MIHRPLGTIEDMRDTYHEELDALSDRLIEMTRLARHAIARATTALLDADLDAAQEVISGDEKLNTLNDEIESSAMALMARQQPVAQDLRTIITALHMSGDLERMGDHAVHIAKIARRRYPDSAIPAELRSIVLEMGHQAEMLVIKAGEVVANRDVETARELDKDDDRMDRLRRKLLERILSSKWEYGVEATMDVTLAGRFYERFGDHAVHVADNLVYLVTGERPKDSYGEG</sequence>
<protein>
    <recommendedName>
        <fullName evidence="7">Phosphate-specific transport system accessory protein PhoU</fullName>
    </recommendedName>
</protein>
<dbReference type="SUPFAM" id="SSF109755">
    <property type="entry name" value="PhoU-like"/>
    <property type="match status" value="1"/>
</dbReference>
<evidence type="ECO:0000256" key="4">
    <source>
        <dbReference type="ARBA" id="ARBA00022448"/>
    </source>
</evidence>
<gene>
    <name evidence="9" type="ordered locus">Tfu_2908</name>
</gene>
<keyword evidence="6 7" id="KW-0592">Phosphate transport</keyword>
<keyword evidence="4 7" id="KW-0813">Transport</keyword>
<evidence type="ECO:0000313" key="9">
    <source>
        <dbReference type="EMBL" id="AAZ56941.1"/>
    </source>
</evidence>
<dbReference type="EMBL" id="CP000088">
    <property type="protein sequence ID" value="AAZ56941.1"/>
    <property type="molecule type" value="Genomic_DNA"/>
</dbReference>
<dbReference type="PANTHER" id="PTHR42930">
    <property type="entry name" value="PHOSPHATE-SPECIFIC TRANSPORT SYSTEM ACCESSORY PROTEIN PHOU"/>
    <property type="match status" value="1"/>
</dbReference>
<dbReference type="InterPro" id="IPR028366">
    <property type="entry name" value="PhoU"/>
</dbReference>
<dbReference type="KEGG" id="tfu:Tfu_2908"/>
<comment type="similarity">
    <text evidence="2 7">Belongs to the PhoU family.</text>
</comment>
<dbReference type="PIRSF" id="PIRSF003107">
    <property type="entry name" value="PhoU"/>
    <property type="match status" value="1"/>
</dbReference>
<evidence type="ECO:0000256" key="7">
    <source>
        <dbReference type="PIRNR" id="PIRNR003107"/>
    </source>
</evidence>
<comment type="subcellular location">
    <subcellularLocation>
        <location evidence="1 7">Cytoplasm</location>
    </subcellularLocation>
</comment>
<dbReference type="GO" id="GO:0045936">
    <property type="term" value="P:negative regulation of phosphate metabolic process"/>
    <property type="evidence" value="ECO:0007669"/>
    <property type="project" value="InterPro"/>
</dbReference>
<accession>Q47KT1</accession>
<dbReference type="NCBIfam" id="TIGR02135">
    <property type="entry name" value="phoU_full"/>
    <property type="match status" value="1"/>
</dbReference>